<gene>
    <name evidence="2" type="ORF">E2562_011217</name>
</gene>
<accession>A0A6G1DGH3</accession>
<organism evidence="2 3">
    <name type="scientific">Oryza meyeriana var. granulata</name>
    <dbReference type="NCBI Taxonomy" id="110450"/>
    <lineage>
        <taxon>Eukaryota</taxon>
        <taxon>Viridiplantae</taxon>
        <taxon>Streptophyta</taxon>
        <taxon>Embryophyta</taxon>
        <taxon>Tracheophyta</taxon>
        <taxon>Spermatophyta</taxon>
        <taxon>Magnoliopsida</taxon>
        <taxon>Liliopsida</taxon>
        <taxon>Poales</taxon>
        <taxon>Poaceae</taxon>
        <taxon>BOP clade</taxon>
        <taxon>Oryzoideae</taxon>
        <taxon>Oryzeae</taxon>
        <taxon>Oryzinae</taxon>
        <taxon>Oryza</taxon>
        <taxon>Oryza meyeriana</taxon>
    </lineage>
</organism>
<dbReference type="GO" id="GO:0005852">
    <property type="term" value="C:eukaryotic translation initiation factor 3 complex"/>
    <property type="evidence" value="ECO:0007669"/>
    <property type="project" value="InterPro"/>
</dbReference>
<comment type="caution">
    <text evidence="2">The sequence shown here is derived from an EMBL/GenBank/DDBJ whole genome shotgun (WGS) entry which is preliminary data.</text>
</comment>
<feature type="compositionally biased region" description="Gly residues" evidence="1">
    <location>
        <begin position="110"/>
        <end position="142"/>
    </location>
</feature>
<dbReference type="EMBL" id="SPHZ02000006">
    <property type="protein sequence ID" value="KAF0911597.1"/>
    <property type="molecule type" value="Genomic_DNA"/>
</dbReference>
<feature type="region of interest" description="Disordered" evidence="1">
    <location>
        <begin position="110"/>
        <end position="172"/>
    </location>
</feature>
<name>A0A6G1DGH3_9ORYZ</name>
<dbReference type="GO" id="GO:0031369">
    <property type="term" value="F:translation initiation factor binding"/>
    <property type="evidence" value="ECO:0007669"/>
    <property type="project" value="InterPro"/>
</dbReference>
<dbReference type="PANTHER" id="PTHR13937:SF0">
    <property type="entry name" value="EUKARYOTIC TRANSLATION INITIATION FACTOR 3 SUBUNIT C-RELATED"/>
    <property type="match status" value="1"/>
</dbReference>
<protein>
    <submittedName>
        <fullName evidence="2">Uncharacterized protein</fullName>
    </submittedName>
</protein>
<evidence type="ECO:0000256" key="1">
    <source>
        <dbReference type="SAM" id="MobiDB-lite"/>
    </source>
</evidence>
<evidence type="ECO:0000313" key="2">
    <source>
        <dbReference type="EMBL" id="KAF0911597.1"/>
    </source>
</evidence>
<dbReference type="PANTHER" id="PTHR13937">
    <property type="entry name" value="EUKARYOTIC TRANSLATION INITATION FACTOR 3, SUBUNIT 8 EIF3S8 -RELATED"/>
    <property type="match status" value="1"/>
</dbReference>
<proteinExistence type="predicted"/>
<sequence length="172" mass="18691">MMFDLSEPHAHSIVSKMVMYEELHASWNQPIKCIIFHNVDQTRLQGLLFHMADKFSVLAESNERAYEAKTGGTLEGAPPRHRSEAQDSSYLGKWQENFMSSQGWQGGGKFGYSGRVGGTGRGGGYQRDRGGQGSRGGYGGGSHSHDGWSRSQSGSMARGGDGGARMVSEQGW</sequence>
<dbReference type="Proteomes" id="UP000479710">
    <property type="component" value="Unassembled WGS sequence"/>
</dbReference>
<dbReference type="GO" id="GO:0003743">
    <property type="term" value="F:translation initiation factor activity"/>
    <property type="evidence" value="ECO:0007669"/>
    <property type="project" value="InterPro"/>
</dbReference>
<keyword evidence="3" id="KW-1185">Reference proteome</keyword>
<dbReference type="AlphaFoldDB" id="A0A6G1DGH3"/>
<dbReference type="OrthoDB" id="1936027at2759"/>
<dbReference type="GO" id="GO:0003723">
    <property type="term" value="F:RNA binding"/>
    <property type="evidence" value="ECO:0007669"/>
    <property type="project" value="InterPro"/>
</dbReference>
<dbReference type="InterPro" id="IPR027516">
    <property type="entry name" value="EIF3C"/>
</dbReference>
<reference evidence="2 3" key="1">
    <citation type="submission" date="2019-11" db="EMBL/GenBank/DDBJ databases">
        <title>Whole genome sequence of Oryza granulata.</title>
        <authorList>
            <person name="Li W."/>
        </authorList>
    </citation>
    <scope>NUCLEOTIDE SEQUENCE [LARGE SCALE GENOMIC DNA]</scope>
    <source>
        <strain evidence="3">cv. Menghai</strain>
        <tissue evidence="2">Leaf</tissue>
    </source>
</reference>
<evidence type="ECO:0000313" key="3">
    <source>
        <dbReference type="Proteomes" id="UP000479710"/>
    </source>
</evidence>